<reference evidence="2 3" key="1">
    <citation type="submission" date="2021-03" db="EMBL/GenBank/DDBJ databases">
        <authorList>
            <person name="Grouzdev D.S."/>
        </authorList>
    </citation>
    <scope>NUCLEOTIDE SEQUENCE [LARGE SCALE GENOMIC DNA]</scope>
    <source>
        <strain evidence="2 3">M50-1</strain>
    </source>
</reference>
<feature type="domain" description="Cysteine-rich" evidence="1">
    <location>
        <begin position="26"/>
        <end position="106"/>
    </location>
</feature>
<name>A0ABS4DC64_9CHLR</name>
<evidence type="ECO:0000313" key="3">
    <source>
        <dbReference type="Proteomes" id="UP001193081"/>
    </source>
</evidence>
<feature type="domain" description="Cysteine-rich" evidence="1">
    <location>
        <begin position="153"/>
        <end position="237"/>
    </location>
</feature>
<dbReference type="Proteomes" id="UP001193081">
    <property type="component" value="Unassembled WGS sequence"/>
</dbReference>
<gene>
    <name evidence="2" type="ORF">EYB53_015075</name>
</gene>
<dbReference type="Pfam" id="PF02754">
    <property type="entry name" value="CCG"/>
    <property type="match status" value="2"/>
</dbReference>
<evidence type="ECO:0000259" key="1">
    <source>
        <dbReference type="Pfam" id="PF02754"/>
    </source>
</evidence>
<accession>A0ABS4DC64</accession>
<dbReference type="InterPro" id="IPR004017">
    <property type="entry name" value="Cys_rich_dom"/>
</dbReference>
<dbReference type="EMBL" id="SIJK02000027">
    <property type="protein sequence ID" value="MBP1467035.1"/>
    <property type="molecule type" value="Genomic_DNA"/>
</dbReference>
<dbReference type="PANTHER" id="PTHR30296:SF0">
    <property type="entry name" value="LACTATE UTILIZATION PROTEIN A"/>
    <property type="match status" value="1"/>
</dbReference>
<organism evidence="2 3">
    <name type="scientific">Candidatus Chloroploca mongolica</name>
    <dbReference type="NCBI Taxonomy" id="2528176"/>
    <lineage>
        <taxon>Bacteria</taxon>
        <taxon>Bacillati</taxon>
        <taxon>Chloroflexota</taxon>
        <taxon>Chloroflexia</taxon>
        <taxon>Chloroflexales</taxon>
        <taxon>Chloroflexineae</taxon>
        <taxon>Oscillochloridaceae</taxon>
        <taxon>Candidatus Chloroploca</taxon>
    </lineage>
</organism>
<dbReference type="PANTHER" id="PTHR30296">
    <property type="entry name" value="UNCHARACTERIZED PROTEIN YKGE"/>
    <property type="match status" value="1"/>
</dbReference>
<keyword evidence="3" id="KW-1185">Reference proteome</keyword>
<protein>
    <submittedName>
        <fullName evidence="2">(Fe-S)-binding protein</fullName>
    </submittedName>
</protein>
<sequence>MAGAIPFTVRLRRPDVTSANNNRRATLFVTCIVDQVYPSIGQATVALLEQQGVEVHVPPRLTCCGQMAFNAGFRDEAYAIAGRTIEVLRGQGDVVLPSGSCTAMIRHLYPELFDHSPYAEPARELAGRTYELTEYLVDVLGITDVGAHFAGRIAYHHACHGLRFIGVKAQAEALLSGVRDAELMPLAGCQECCGFGGLFAIKQAAISEAMLERKLAAIAASEADLVVTGDASCMTQIAGGLSRAGSSIRARHLAEVLANMVDVR</sequence>
<comment type="caution">
    <text evidence="2">The sequence shown here is derived from an EMBL/GenBank/DDBJ whole genome shotgun (WGS) entry which is preliminary data.</text>
</comment>
<evidence type="ECO:0000313" key="2">
    <source>
        <dbReference type="EMBL" id="MBP1467035.1"/>
    </source>
</evidence>
<proteinExistence type="predicted"/>